<dbReference type="AlphaFoldDB" id="A0A1X7VME5"/>
<name>A0A1X7VME5_AMPQE</name>
<dbReference type="KEGG" id="aqu:105316524"/>
<dbReference type="OMA" id="DHYYLNW"/>
<comment type="similarity">
    <text evidence="1">Belongs to the HEBP family.</text>
</comment>
<evidence type="ECO:0008006" key="5">
    <source>
        <dbReference type="Google" id="ProtNLM"/>
    </source>
</evidence>
<dbReference type="OrthoDB" id="6424451at2759"/>
<dbReference type="InterPro" id="IPR006917">
    <property type="entry name" value="SOUL_heme-bd"/>
</dbReference>
<dbReference type="InterPro" id="IPR011256">
    <property type="entry name" value="Reg_factor_effector_dom_sf"/>
</dbReference>
<reference evidence="3" key="2">
    <citation type="submission" date="2017-05" db="UniProtKB">
        <authorList>
            <consortium name="EnsemblMetazoa"/>
        </authorList>
    </citation>
    <scope>IDENTIFICATION</scope>
</reference>
<feature type="signal peptide" evidence="2">
    <location>
        <begin position="1"/>
        <end position="19"/>
    </location>
</feature>
<gene>
    <name evidence="3" type="primary">105316524</name>
</gene>
<dbReference type="Pfam" id="PF04832">
    <property type="entry name" value="SOUL"/>
    <property type="match status" value="1"/>
</dbReference>
<dbReference type="eggNOG" id="ENOG502RXJR">
    <property type="taxonomic scope" value="Eukaryota"/>
</dbReference>
<reference evidence="4" key="1">
    <citation type="journal article" date="2010" name="Nature">
        <title>The Amphimedon queenslandica genome and the evolution of animal complexity.</title>
        <authorList>
            <person name="Srivastava M."/>
            <person name="Simakov O."/>
            <person name="Chapman J."/>
            <person name="Fahey B."/>
            <person name="Gauthier M.E."/>
            <person name="Mitros T."/>
            <person name="Richards G.S."/>
            <person name="Conaco C."/>
            <person name="Dacre M."/>
            <person name="Hellsten U."/>
            <person name="Larroux C."/>
            <person name="Putnam N.H."/>
            <person name="Stanke M."/>
            <person name="Adamska M."/>
            <person name="Darling A."/>
            <person name="Degnan S.M."/>
            <person name="Oakley T.H."/>
            <person name="Plachetzki D.C."/>
            <person name="Zhai Y."/>
            <person name="Adamski M."/>
            <person name="Calcino A."/>
            <person name="Cummins S.F."/>
            <person name="Goodstein D.M."/>
            <person name="Harris C."/>
            <person name="Jackson D.J."/>
            <person name="Leys S.P."/>
            <person name="Shu S."/>
            <person name="Woodcroft B.J."/>
            <person name="Vervoort M."/>
            <person name="Kosik K.S."/>
            <person name="Manning G."/>
            <person name="Degnan B.M."/>
            <person name="Rokhsar D.S."/>
        </authorList>
    </citation>
    <scope>NUCLEOTIDE SEQUENCE [LARGE SCALE GENOMIC DNA]</scope>
</reference>
<evidence type="ECO:0000313" key="3">
    <source>
        <dbReference type="EnsemblMetazoa" id="Aqu2.1.41010_001"/>
    </source>
</evidence>
<dbReference type="InParanoid" id="A0A1X7VME5"/>
<dbReference type="EnsemblMetazoa" id="Aqu2.1.41010_001">
    <property type="protein sequence ID" value="Aqu2.1.41010_001"/>
    <property type="gene ID" value="Aqu2.1.41010"/>
</dbReference>
<dbReference type="PANTHER" id="PTHR11220">
    <property type="entry name" value="HEME-BINDING PROTEIN-RELATED"/>
    <property type="match status" value="1"/>
</dbReference>
<sequence length="205" mass="22618">MKLIQTLGIASLLFTLISAASLKASDPPSFCHGLDCPVYKVTGKMGKYEIRSYEQSKWVGTVIRGDSFTQAGSQAFHMLFDYISGANSQNQKIPMAVPVATKVVPLDGSMYNFTVFFFVPFAFQANTPTPSDPKVFVQVLPALTAYVDSFSGFESNDDLKKHTEEMKAALTAAGVQYVHDFSFTAEYDSPFKIIDRHNEVWLVAA</sequence>
<dbReference type="STRING" id="400682.A0A1X7VME5"/>
<dbReference type="PANTHER" id="PTHR11220:SF72">
    <property type="entry name" value="HEME-BINDING PROTEIN 2-LIKE ISOFORM X2"/>
    <property type="match status" value="1"/>
</dbReference>
<evidence type="ECO:0000256" key="2">
    <source>
        <dbReference type="SAM" id="SignalP"/>
    </source>
</evidence>
<dbReference type="GO" id="GO:0020037">
    <property type="term" value="F:heme binding"/>
    <property type="evidence" value="ECO:0007669"/>
    <property type="project" value="TreeGrafter"/>
</dbReference>
<dbReference type="EnsemblMetazoa" id="XM_011411465.2">
    <property type="protein sequence ID" value="XP_011409767.1"/>
    <property type="gene ID" value="LOC105316524"/>
</dbReference>
<organism evidence="3">
    <name type="scientific">Amphimedon queenslandica</name>
    <name type="common">Sponge</name>
    <dbReference type="NCBI Taxonomy" id="400682"/>
    <lineage>
        <taxon>Eukaryota</taxon>
        <taxon>Metazoa</taxon>
        <taxon>Porifera</taxon>
        <taxon>Demospongiae</taxon>
        <taxon>Heteroscleromorpha</taxon>
        <taxon>Haplosclerida</taxon>
        <taxon>Niphatidae</taxon>
        <taxon>Amphimedon</taxon>
    </lineage>
</organism>
<dbReference type="Proteomes" id="UP000007879">
    <property type="component" value="Unassembled WGS sequence"/>
</dbReference>
<keyword evidence="2" id="KW-0732">Signal</keyword>
<accession>A0A1X7VME5</accession>
<proteinExistence type="inferred from homology"/>
<dbReference type="Gene3D" id="3.20.80.10">
    <property type="entry name" value="Regulatory factor, effector binding domain"/>
    <property type="match status" value="1"/>
</dbReference>
<dbReference type="FunFam" id="3.20.80.10:FF:000002">
    <property type="entry name" value="Heme-binding protein 2"/>
    <property type="match status" value="1"/>
</dbReference>
<dbReference type="SUPFAM" id="SSF55136">
    <property type="entry name" value="Probable bacterial effector-binding domain"/>
    <property type="match status" value="1"/>
</dbReference>
<evidence type="ECO:0000256" key="1">
    <source>
        <dbReference type="ARBA" id="ARBA00009817"/>
    </source>
</evidence>
<protein>
    <recommendedName>
        <fullName evidence="5">Heme-binding protein 2-like</fullName>
    </recommendedName>
</protein>
<evidence type="ECO:0000313" key="4">
    <source>
        <dbReference type="Proteomes" id="UP000007879"/>
    </source>
</evidence>
<keyword evidence="4" id="KW-1185">Reference proteome</keyword>
<feature type="chain" id="PRO_5010855643" description="Heme-binding protein 2-like" evidence="2">
    <location>
        <begin position="20"/>
        <end position="205"/>
    </location>
</feature>